<organism evidence="1 2">
    <name type="scientific">Vermiconidia calcicola</name>
    <dbReference type="NCBI Taxonomy" id="1690605"/>
    <lineage>
        <taxon>Eukaryota</taxon>
        <taxon>Fungi</taxon>
        <taxon>Dikarya</taxon>
        <taxon>Ascomycota</taxon>
        <taxon>Pezizomycotina</taxon>
        <taxon>Dothideomycetes</taxon>
        <taxon>Dothideomycetidae</taxon>
        <taxon>Mycosphaerellales</taxon>
        <taxon>Extremaceae</taxon>
        <taxon>Vermiconidia</taxon>
    </lineage>
</organism>
<proteinExistence type="predicted"/>
<protein>
    <submittedName>
        <fullName evidence="1">Uncharacterized protein</fullName>
    </submittedName>
</protein>
<sequence>MAMAELDHDLAGHQVHSTTQVARSETDLMEEAESGSSRPSTGLLTVPREIRNAILKMVLIARLDLWVETYWSSQGKFGCNDYETRAYFQLSLVCHQLNDEAADIFFGENRFLFPLDMTRARIPNRHAGLIRRATSLGPPMTTKPRFWYGSKMEASNLG</sequence>
<keyword evidence="2" id="KW-1185">Reference proteome</keyword>
<comment type="caution">
    <text evidence="1">The sequence shown here is derived from an EMBL/GenBank/DDBJ whole genome shotgun (WGS) entry which is preliminary data.</text>
</comment>
<dbReference type="Proteomes" id="UP001281147">
    <property type="component" value="Unassembled WGS sequence"/>
</dbReference>
<accession>A0ACC3NF22</accession>
<gene>
    <name evidence="1" type="ORF">LTR37_007019</name>
</gene>
<name>A0ACC3NF22_9PEZI</name>
<evidence type="ECO:0000313" key="2">
    <source>
        <dbReference type="Proteomes" id="UP001281147"/>
    </source>
</evidence>
<evidence type="ECO:0000313" key="1">
    <source>
        <dbReference type="EMBL" id="KAK3715531.1"/>
    </source>
</evidence>
<dbReference type="EMBL" id="JAUTXU010000048">
    <property type="protein sequence ID" value="KAK3715531.1"/>
    <property type="molecule type" value="Genomic_DNA"/>
</dbReference>
<reference evidence="1" key="1">
    <citation type="submission" date="2023-07" db="EMBL/GenBank/DDBJ databases">
        <title>Black Yeasts Isolated from many extreme environments.</title>
        <authorList>
            <person name="Coleine C."/>
            <person name="Stajich J.E."/>
            <person name="Selbmann L."/>
        </authorList>
    </citation>
    <scope>NUCLEOTIDE SEQUENCE</scope>
    <source>
        <strain evidence="1">CCFEE 5714</strain>
    </source>
</reference>